<dbReference type="EMBL" id="MDUX01000002">
    <property type="protein sequence ID" value="KAF7600692.1"/>
    <property type="molecule type" value="Genomic_DNA"/>
</dbReference>
<evidence type="ECO:0000256" key="1">
    <source>
        <dbReference type="ARBA" id="ARBA00004429"/>
    </source>
</evidence>
<keyword evidence="6 10" id="KW-1133">Transmembrane helix</keyword>
<dbReference type="CDD" id="cd13137">
    <property type="entry name" value="MATE_NorM_like"/>
    <property type="match status" value="1"/>
</dbReference>
<keyword evidence="7" id="KW-0406">Ion transport</keyword>
<dbReference type="GO" id="GO:0006811">
    <property type="term" value="P:monoatomic ion transport"/>
    <property type="evidence" value="ECO:0007669"/>
    <property type="project" value="UniProtKB-KW"/>
</dbReference>
<evidence type="ECO:0000256" key="2">
    <source>
        <dbReference type="ARBA" id="ARBA00022448"/>
    </source>
</evidence>
<dbReference type="Pfam" id="PF01554">
    <property type="entry name" value="MatE"/>
    <property type="match status" value="2"/>
</dbReference>
<evidence type="ECO:0000256" key="10">
    <source>
        <dbReference type="SAM" id="Phobius"/>
    </source>
</evidence>
<evidence type="ECO:0000313" key="12">
    <source>
        <dbReference type="EMBL" id="PAS92994.1"/>
    </source>
</evidence>
<feature type="transmembrane region" description="Helical" evidence="10">
    <location>
        <begin position="86"/>
        <end position="109"/>
    </location>
</feature>
<keyword evidence="8 10" id="KW-0472">Membrane</keyword>
<dbReference type="AlphaFoldDB" id="A0A272ESA5"/>
<organism evidence="12 13">
    <name type="scientific">Candidatus Dactylopiibacterium carminicum</name>
    <dbReference type="NCBI Taxonomy" id="857335"/>
    <lineage>
        <taxon>Bacteria</taxon>
        <taxon>Pseudomonadati</taxon>
        <taxon>Pseudomonadota</taxon>
        <taxon>Betaproteobacteria</taxon>
        <taxon>Rhodocyclales</taxon>
        <taxon>Rhodocyclaceae</taxon>
        <taxon>Candidatus Dactylopiibacterium</taxon>
    </lineage>
</organism>
<keyword evidence="5 10" id="KW-0812">Transmembrane</keyword>
<evidence type="ECO:0000256" key="5">
    <source>
        <dbReference type="ARBA" id="ARBA00022692"/>
    </source>
</evidence>
<evidence type="ECO:0000256" key="9">
    <source>
        <dbReference type="ARBA" id="ARBA00031636"/>
    </source>
</evidence>
<protein>
    <recommendedName>
        <fullName evidence="9">Multidrug-efflux transporter</fullName>
    </recommendedName>
</protein>
<dbReference type="PIRSF" id="PIRSF006603">
    <property type="entry name" value="DinF"/>
    <property type="match status" value="1"/>
</dbReference>
<feature type="transmembrane region" description="Helical" evidence="10">
    <location>
        <begin position="290"/>
        <end position="308"/>
    </location>
</feature>
<dbReference type="InterPro" id="IPR002528">
    <property type="entry name" value="MATE_fam"/>
</dbReference>
<evidence type="ECO:0000256" key="6">
    <source>
        <dbReference type="ARBA" id="ARBA00022989"/>
    </source>
</evidence>
<name>A0A272ESA5_9RHOO</name>
<evidence type="ECO:0000256" key="3">
    <source>
        <dbReference type="ARBA" id="ARBA00022449"/>
    </source>
</evidence>
<evidence type="ECO:0000256" key="8">
    <source>
        <dbReference type="ARBA" id="ARBA00023136"/>
    </source>
</evidence>
<dbReference type="EMBL" id="NMRN01000025">
    <property type="protein sequence ID" value="PAS92994.1"/>
    <property type="molecule type" value="Genomic_DNA"/>
</dbReference>
<dbReference type="RefSeq" id="WP_095523040.1">
    <property type="nucleotide sequence ID" value="NZ_MDUX01000002.1"/>
</dbReference>
<evidence type="ECO:0000313" key="13">
    <source>
        <dbReference type="Proteomes" id="UP000216107"/>
    </source>
</evidence>
<evidence type="ECO:0000313" key="14">
    <source>
        <dbReference type="Proteomes" id="UP000623509"/>
    </source>
</evidence>
<feature type="transmembrane region" description="Helical" evidence="10">
    <location>
        <begin position="328"/>
        <end position="351"/>
    </location>
</feature>
<feature type="transmembrane region" description="Helical" evidence="10">
    <location>
        <begin position="129"/>
        <end position="151"/>
    </location>
</feature>
<dbReference type="OrthoDB" id="9780160at2"/>
<feature type="transmembrane region" description="Helical" evidence="10">
    <location>
        <begin position="237"/>
        <end position="258"/>
    </location>
</feature>
<comment type="caution">
    <text evidence="12">The sequence shown here is derived from an EMBL/GenBank/DDBJ whole genome shotgun (WGS) entry which is preliminary data.</text>
</comment>
<dbReference type="InterPro" id="IPR048279">
    <property type="entry name" value="MdtK-like"/>
</dbReference>
<evidence type="ECO:0000256" key="4">
    <source>
        <dbReference type="ARBA" id="ARBA00022475"/>
    </source>
</evidence>
<keyword evidence="2" id="KW-0813">Transport</keyword>
<dbReference type="GO" id="GO:0015297">
    <property type="term" value="F:antiporter activity"/>
    <property type="evidence" value="ECO:0007669"/>
    <property type="project" value="UniProtKB-KW"/>
</dbReference>
<sequence length="414" mass="43498">MKISIRPDVLRLTLPVLFEQFFVHLLGTVNTIMASRLGKEAVSAIGMVDSINAVINALLSALAIGATVVVAQSVGRGNRIRAGAGAWHALAAGTLFAGVVALLLIVARGPVLHLLYRGIDAEVMAHMETYLGISALAFPLTALTVIGCGALRGAGETASTMKVNTLINILNVVFSYVLIYGVQLPLGPFQLVVPAFGVAGAAAGLALARLGGVLYLARTLQFQHDVLPLGRARDWRFDATLLRAVFAIGIPASLESLVFNGGKLAVQVFIVSMGTVAIAANYIAFSISNLINIPGAALAVGLTTLVGHDAGRGDYTAARHTMWHVLRVSWVCMAVIGVLFIPLAPAVVGLYSPDPDVIDTGSLLVRMNCVFLICYPTTFVLPNGLKGAGDATYTLITTIIGMLLFRLLLATCWA</sequence>
<accession>A0A272ESA5</accession>
<feature type="transmembrane region" description="Helical" evidence="10">
    <location>
        <begin position="53"/>
        <end position="74"/>
    </location>
</feature>
<keyword evidence="14" id="KW-1185">Reference proteome</keyword>
<dbReference type="Proteomes" id="UP000216107">
    <property type="component" value="Unassembled WGS sequence"/>
</dbReference>
<gene>
    <name evidence="11" type="ORF">BGI27_00850</name>
    <name evidence="12" type="ORF">CGU29_09435</name>
</gene>
<keyword evidence="4" id="KW-1003">Cell membrane</keyword>
<dbReference type="PANTHER" id="PTHR43298">
    <property type="entry name" value="MULTIDRUG RESISTANCE PROTEIN NORM-RELATED"/>
    <property type="match status" value="1"/>
</dbReference>
<feature type="transmembrane region" description="Helical" evidence="10">
    <location>
        <begin position="393"/>
        <end position="413"/>
    </location>
</feature>
<evidence type="ECO:0000256" key="7">
    <source>
        <dbReference type="ARBA" id="ARBA00023065"/>
    </source>
</evidence>
<dbReference type="InterPro" id="IPR050222">
    <property type="entry name" value="MATE_MdtK"/>
</dbReference>
<reference evidence="12 13" key="2">
    <citation type="submission" date="2017-07" db="EMBL/GenBank/DDBJ databases">
        <title>Candidatus Dactylopiibacterium carminicum, a nitrogen-fixing symbiont of the cochineal insect Dactylopius coccus and Dactylopius opuntiae (Hemiptera: Coccoidea: Dactylopiidae).</title>
        <authorList>
            <person name="Vera A."/>
        </authorList>
    </citation>
    <scope>NUCLEOTIDE SEQUENCE [LARGE SCALE GENOMIC DNA]</scope>
    <source>
        <strain evidence="12 13">NFDCM</strain>
    </source>
</reference>
<feature type="transmembrane region" description="Helical" evidence="10">
    <location>
        <begin position="363"/>
        <end position="381"/>
    </location>
</feature>
<evidence type="ECO:0000313" key="11">
    <source>
        <dbReference type="EMBL" id="KAF7600692.1"/>
    </source>
</evidence>
<dbReference type="GO" id="GO:0005886">
    <property type="term" value="C:plasma membrane"/>
    <property type="evidence" value="ECO:0007669"/>
    <property type="project" value="UniProtKB-SubCell"/>
</dbReference>
<feature type="transmembrane region" description="Helical" evidence="10">
    <location>
        <begin position="264"/>
        <end position="283"/>
    </location>
</feature>
<proteinExistence type="predicted"/>
<feature type="transmembrane region" description="Helical" evidence="10">
    <location>
        <begin position="195"/>
        <end position="217"/>
    </location>
</feature>
<feature type="transmembrane region" description="Helical" evidence="10">
    <location>
        <begin position="12"/>
        <end position="33"/>
    </location>
</feature>
<comment type="subcellular location">
    <subcellularLocation>
        <location evidence="1">Cell inner membrane</location>
        <topology evidence="1">Multi-pass membrane protein</topology>
    </subcellularLocation>
</comment>
<dbReference type="Proteomes" id="UP000623509">
    <property type="component" value="Unassembled WGS sequence"/>
</dbReference>
<dbReference type="GO" id="GO:0042910">
    <property type="term" value="F:xenobiotic transmembrane transporter activity"/>
    <property type="evidence" value="ECO:0007669"/>
    <property type="project" value="InterPro"/>
</dbReference>
<reference evidence="11 14" key="1">
    <citation type="submission" date="2016-08" db="EMBL/GenBank/DDBJ databases">
        <title>Candidatus Dactylopiibacterium carminicum genome sequence.</title>
        <authorList>
            <person name="Ramirez-Puebla S.T."/>
            <person name="Ormeno-Orrillo E."/>
            <person name="Vera-Ponce De Leon A."/>
            <person name="Luis L."/>
            <person name="Sanchez-Flores A."/>
            <person name="Monica R."/>
            <person name="Martinez-Romero E."/>
        </authorList>
    </citation>
    <scope>NUCLEOTIDE SEQUENCE [LARGE SCALE GENOMIC DNA]</scope>
    <source>
        <strain evidence="11">END1</strain>
    </source>
</reference>
<keyword evidence="3" id="KW-0050">Antiport</keyword>
<dbReference type="PANTHER" id="PTHR43298:SF2">
    <property type="entry name" value="FMN_FAD EXPORTER YEEO-RELATED"/>
    <property type="match status" value="1"/>
</dbReference>
<dbReference type="NCBIfam" id="TIGR00797">
    <property type="entry name" value="matE"/>
    <property type="match status" value="1"/>
</dbReference>
<feature type="transmembrane region" description="Helical" evidence="10">
    <location>
        <begin position="163"/>
        <end position="183"/>
    </location>
</feature>